<dbReference type="PROSITE" id="PS00678">
    <property type="entry name" value="WD_REPEATS_1"/>
    <property type="match status" value="2"/>
</dbReference>
<feature type="repeat" description="WD" evidence="3">
    <location>
        <begin position="8"/>
        <end position="49"/>
    </location>
</feature>
<dbReference type="InterPro" id="IPR036322">
    <property type="entry name" value="WD40_repeat_dom_sf"/>
</dbReference>
<reference evidence="4" key="2">
    <citation type="submission" date="2012-05" db="EMBL/GenBank/DDBJ databases">
        <title>Annotation of the Genome Sequence of Fusarium oxysporum HDV247.</title>
        <authorList>
            <consortium name="The Broad Institute Genomics Platform"/>
            <person name="Ma L.-J."/>
            <person name="Corby-Kistler H."/>
            <person name="Broz K."/>
            <person name="Gale L.R."/>
            <person name="Jonkers W."/>
            <person name="O'Donnell K."/>
            <person name="Ploetz R."/>
            <person name="Steinberg C."/>
            <person name="Schwartz D.C."/>
            <person name="VanEtten H."/>
            <person name="Zhou S."/>
            <person name="Young S.K."/>
            <person name="Zeng Q."/>
            <person name="Gargeya S."/>
            <person name="Fitzgerald M."/>
            <person name="Abouelleil A."/>
            <person name="Alvarado L."/>
            <person name="Chapman S.B."/>
            <person name="Gainer-Dewar J."/>
            <person name="Goldberg J."/>
            <person name="Griggs A."/>
            <person name="Gujja S."/>
            <person name="Hansen M."/>
            <person name="Howarth C."/>
            <person name="Imamovic A."/>
            <person name="Ireland A."/>
            <person name="Larimer J."/>
            <person name="McCowan C."/>
            <person name="Murphy C."/>
            <person name="Pearson M."/>
            <person name="Poon T.W."/>
            <person name="Priest M."/>
            <person name="Roberts A."/>
            <person name="Saif S."/>
            <person name="Shea T."/>
            <person name="Sykes S."/>
            <person name="Wortman J."/>
            <person name="Nusbaum C."/>
            <person name="Birren B."/>
        </authorList>
    </citation>
    <scope>NUCLEOTIDE SEQUENCE</scope>
    <source>
        <strain evidence="4">HDV247</strain>
    </source>
</reference>
<evidence type="ECO:0000256" key="1">
    <source>
        <dbReference type="ARBA" id="ARBA00022574"/>
    </source>
</evidence>
<dbReference type="OrthoDB" id="5240432at2759"/>
<evidence type="ECO:0000256" key="3">
    <source>
        <dbReference type="PROSITE-ProRule" id="PRU00221"/>
    </source>
</evidence>
<reference evidence="4" key="1">
    <citation type="submission" date="2011-10" db="EMBL/GenBank/DDBJ databases">
        <title>The Genome Sequence of Fusarium oxysporum HDV247.</title>
        <authorList>
            <consortium name="The Broad Institute Genome Sequencing Platform"/>
            <person name="Ma L.-J."/>
            <person name="Gale L.R."/>
            <person name="Schwartz D.C."/>
            <person name="Zhou S."/>
            <person name="Corby-Kistler H."/>
            <person name="Young S.K."/>
            <person name="Zeng Q."/>
            <person name="Gargeya S."/>
            <person name="Fitzgerald M."/>
            <person name="Haas B."/>
            <person name="Abouelleil A."/>
            <person name="Alvarado L."/>
            <person name="Arachchi H.M."/>
            <person name="Berlin A."/>
            <person name="Brown A."/>
            <person name="Chapman S.B."/>
            <person name="Chen Z."/>
            <person name="Dunbar C."/>
            <person name="Freedman E."/>
            <person name="Gearin G."/>
            <person name="Goldberg J."/>
            <person name="Griggs A."/>
            <person name="Gujja S."/>
            <person name="Heiman D."/>
            <person name="Howarth C."/>
            <person name="Larson L."/>
            <person name="Lui A."/>
            <person name="MacDonald P.J.P."/>
            <person name="Montmayeur A."/>
            <person name="Murphy C."/>
            <person name="Neiman D."/>
            <person name="Pearson M."/>
            <person name="Priest M."/>
            <person name="Roberts A."/>
            <person name="Saif S."/>
            <person name="Shea T."/>
            <person name="Shenoy N."/>
            <person name="Sisk P."/>
            <person name="Stolte C."/>
            <person name="Sykes S."/>
            <person name="Wortman J."/>
            <person name="Nusbaum C."/>
            <person name="Birren B."/>
        </authorList>
    </citation>
    <scope>NUCLEOTIDE SEQUENCE [LARGE SCALE GENOMIC DNA]</scope>
    <source>
        <strain evidence="4">HDV247</strain>
    </source>
</reference>
<dbReference type="Gene3D" id="2.130.10.10">
    <property type="entry name" value="YVTN repeat-like/Quinoprotein amine dehydrogenase"/>
    <property type="match status" value="2"/>
</dbReference>
<feature type="repeat" description="WD" evidence="3">
    <location>
        <begin position="50"/>
        <end position="91"/>
    </location>
</feature>
<sequence length="209" mass="22451">MGKDKHSLKGHSGWIFSVAFSPDGKLIASGSLDDTIKIWNAATGEVKHTLEGHDGGVFSIAFSPDGNLIASGPHDKTIKVWNAATGEVKHTLVGQSVSFDTTGLYLFTDVSAIKLDAIAHISAKGLTQSQAQAQEARQCGYDLSPDKSWITWNGHKALWLPPEYRPSVSAIWCSVPPSTVVRIAIGCSSRRVIIISFSKPPPVLLPSYL</sequence>
<dbReference type="InterPro" id="IPR001680">
    <property type="entry name" value="WD40_rpt"/>
</dbReference>
<evidence type="ECO:0000256" key="2">
    <source>
        <dbReference type="ARBA" id="ARBA00022737"/>
    </source>
</evidence>
<dbReference type="EMBL" id="JH651091">
    <property type="protein sequence ID" value="EXA29668.1"/>
    <property type="molecule type" value="Genomic_DNA"/>
</dbReference>
<dbReference type="SUPFAM" id="SSF50978">
    <property type="entry name" value="WD40 repeat-like"/>
    <property type="match status" value="1"/>
</dbReference>
<dbReference type="Proteomes" id="UP000030751">
    <property type="component" value="Unassembled WGS sequence"/>
</dbReference>
<keyword evidence="2" id="KW-0677">Repeat</keyword>
<gene>
    <name evidence="4" type="ORF">FOVG_18859</name>
</gene>
<protein>
    <submittedName>
        <fullName evidence="4">Uncharacterized protein</fullName>
    </submittedName>
</protein>
<dbReference type="PROSITE" id="PS50294">
    <property type="entry name" value="WD_REPEATS_REGION"/>
    <property type="match status" value="2"/>
</dbReference>
<dbReference type="InterPro" id="IPR015943">
    <property type="entry name" value="WD40/YVTN_repeat-like_dom_sf"/>
</dbReference>
<evidence type="ECO:0000313" key="4">
    <source>
        <dbReference type="EMBL" id="EXA29668.1"/>
    </source>
</evidence>
<dbReference type="InterPro" id="IPR019775">
    <property type="entry name" value="WD40_repeat_CS"/>
</dbReference>
<dbReference type="PANTHER" id="PTHR19848:SF8">
    <property type="entry name" value="F-BOX AND WD REPEAT DOMAIN CONTAINING 7"/>
    <property type="match status" value="1"/>
</dbReference>
<dbReference type="HOGENOM" id="CLU_000288_57_19_1"/>
<dbReference type="SMART" id="SM00320">
    <property type="entry name" value="WD40"/>
    <property type="match status" value="2"/>
</dbReference>
<dbReference type="Pfam" id="PF00400">
    <property type="entry name" value="WD40"/>
    <property type="match status" value="2"/>
</dbReference>
<organism evidence="4">
    <name type="scientific">Fusarium oxysporum f. sp. pisi HDV247</name>
    <dbReference type="NCBI Taxonomy" id="1080344"/>
    <lineage>
        <taxon>Eukaryota</taxon>
        <taxon>Fungi</taxon>
        <taxon>Dikarya</taxon>
        <taxon>Ascomycota</taxon>
        <taxon>Pezizomycotina</taxon>
        <taxon>Sordariomycetes</taxon>
        <taxon>Hypocreomycetidae</taxon>
        <taxon>Hypocreales</taxon>
        <taxon>Nectriaceae</taxon>
        <taxon>Fusarium</taxon>
        <taxon>Fusarium oxysporum species complex</taxon>
    </lineage>
</organism>
<dbReference type="PROSITE" id="PS50082">
    <property type="entry name" value="WD_REPEATS_2"/>
    <property type="match status" value="2"/>
</dbReference>
<dbReference type="PANTHER" id="PTHR19848">
    <property type="entry name" value="WD40 REPEAT PROTEIN"/>
    <property type="match status" value="1"/>
</dbReference>
<dbReference type="AlphaFoldDB" id="W9NA57"/>
<accession>W9NA57</accession>
<keyword evidence="1 3" id="KW-0853">WD repeat</keyword>
<proteinExistence type="predicted"/>
<name>W9NA57_FUSOX</name>